<organism evidence="1 2">
    <name type="scientific">Coemansia furcata</name>
    <dbReference type="NCBI Taxonomy" id="417177"/>
    <lineage>
        <taxon>Eukaryota</taxon>
        <taxon>Fungi</taxon>
        <taxon>Fungi incertae sedis</taxon>
        <taxon>Zoopagomycota</taxon>
        <taxon>Kickxellomycotina</taxon>
        <taxon>Kickxellomycetes</taxon>
        <taxon>Kickxellales</taxon>
        <taxon>Kickxellaceae</taxon>
        <taxon>Coemansia</taxon>
    </lineage>
</organism>
<evidence type="ECO:0000313" key="1">
    <source>
        <dbReference type="EMBL" id="KAJ2812016.1"/>
    </source>
</evidence>
<evidence type="ECO:0000313" key="2">
    <source>
        <dbReference type="Proteomes" id="UP001140096"/>
    </source>
</evidence>
<proteinExistence type="predicted"/>
<keyword evidence="2" id="KW-1185">Reference proteome</keyword>
<protein>
    <submittedName>
        <fullName evidence="1">Uncharacterized protein</fullName>
    </submittedName>
</protein>
<accession>A0ACC1LN33</accession>
<sequence length="85" mass="8615">MFEAAAAAQDNHAGTIIDTDMPTPVTSSMPSEDEYYDCTSHTSVSSTKPSLDGSVPPALTLSRSSAEAAATPVVDNAGDGSPESP</sequence>
<dbReference type="Proteomes" id="UP001140096">
    <property type="component" value="Unassembled WGS sequence"/>
</dbReference>
<name>A0ACC1LN33_9FUNG</name>
<feature type="non-terminal residue" evidence="1">
    <location>
        <position position="85"/>
    </location>
</feature>
<gene>
    <name evidence="1" type="ORF">H4S07_001686</name>
</gene>
<comment type="caution">
    <text evidence="1">The sequence shown here is derived from an EMBL/GenBank/DDBJ whole genome shotgun (WGS) entry which is preliminary data.</text>
</comment>
<dbReference type="EMBL" id="JANBUP010000310">
    <property type="protein sequence ID" value="KAJ2812016.1"/>
    <property type="molecule type" value="Genomic_DNA"/>
</dbReference>
<reference evidence="1" key="1">
    <citation type="submission" date="2022-07" db="EMBL/GenBank/DDBJ databases">
        <title>Phylogenomic reconstructions and comparative analyses of Kickxellomycotina fungi.</title>
        <authorList>
            <person name="Reynolds N.K."/>
            <person name="Stajich J.E."/>
            <person name="Barry K."/>
            <person name="Grigoriev I.V."/>
            <person name="Crous P."/>
            <person name="Smith M.E."/>
        </authorList>
    </citation>
    <scope>NUCLEOTIDE SEQUENCE</scope>
    <source>
        <strain evidence="1">CBS 102833</strain>
    </source>
</reference>